<dbReference type="Pfam" id="PF01541">
    <property type="entry name" value="GIY-YIG"/>
    <property type="match status" value="1"/>
</dbReference>
<proteinExistence type="predicted"/>
<organism evidence="2">
    <name type="scientific">hydrothermal vent metagenome</name>
    <dbReference type="NCBI Taxonomy" id="652676"/>
    <lineage>
        <taxon>unclassified sequences</taxon>
        <taxon>metagenomes</taxon>
        <taxon>ecological metagenomes</taxon>
    </lineage>
</organism>
<dbReference type="PANTHER" id="PTHR34477">
    <property type="entry name" value="UPF0213 PROTEIN YHBQ"/>
    <property type="match status" value="1"/>
</dbReference>
<evidence type="ECO:0000313" key="2">
    <source>
        <dbReference type="EMBL" id="VAW74941.1"/>
    </source>
</evidence>
<name>A0A3B0Y5R2_9ZZZZ</name>
<keyword evidence="2" id="KW-0378">Hydrolase</keyword>
<dbReference type="InterPro" id="IPR050190">
    <property type="entry name" value="UPF0213_domain"/>
</dbReference>
<feature type="domain" description="GIY-YIG" evidence="1">
    <location>
        <begin position="1"/>
        <end position="78"/>
    </location>
</feature>
<evidence type="ECO:0000259" key="1">
    <source>
        <dbReference type="PROSITE" id="PS50164"/>
    </source>
</evidence>
<reference evidence="2" key="1">
    <citation type="submission" date="2018-06" db="EMBL/GenBank/DDBJ databases">
        <authorList>
            <person name="Zhirakovskaya E."/>
        </authorList>
    </citation>
    <scope>NUCLEOTIDE SEQUENCE</scope>
</reference>
<dbReference type="PANTHER" id="PTHR34477:SF1">
    <property type="entry name" value="UPF0213 PROTEIN YHBQ"/>
    <property type="match status" value="1"/>
</dbReference>
<keyword evidence="2" id="KW-0540">Nuclease</keyword>
<protein>
    <submittedName>
        <fullName evidence="2">COG2827: putative endonuclease containing a URI domain</fullName>
    </submittedName>
</protein>
<sequence length="85" mass="10038">MSWYVYIVRCVDNTLYTGIAIDLDKRLGEHNNDNKKAAKYTRARRPVELVYSETCESRSVAASREFAIKRLNRNEKEKMIHEDEK</sequence>
<keyword evidence="2" id="KW-0255">Endonuclease</keyword>
<dbReference type="CDD" id="cd10456">
    <property type="entry name" value="GIY-YIG_UPF0213"/>
    <property type="match status" value="1"/>
</dbReference>
<dbReference type="EMBL" id="UOFL01000072">
    <property type="protein sequence ID" value="VAW74941.1"/>
    <property type="molecule type" value="Genomic_DNA"/>
</dbReference>
<gene>
    <name evidence="2" type="ORF">MNBD_GAMMA12-2469</name>
</gene>
<dbReference type="InterPro" id="IPR035901">
    <property type="entry name" value="GIY-YIG_endonuc_sf"/>
</dbReference>
<dbReference type="AlphaFoldDB" id="A0A3B0Y5R2"/>
<dbReference type="InterPro" id="IPR000305">
    <property type="entry name" value="GIY-YIG_endonuc"/>
</dbReference>
<dbReference type="Gene3D" id="3.40.1440.10">
    <property type="entry name" value="GIY-YIG endonuclease"/>
    <property type="match status" value="1"/>
</dbReference>
<dbReference type="PROSITE" id="PS50164">
    <property type="entry name" value="GIY_YIG"/>
    <property type="match status" value="1"/>
</dbReference>
<dbReference type="SUPFAM" id="SSF82771">
    <property type="entry name" value="GIY-YIG endonuclease"/>
    <property type="match status" value="1"/>
</dbReference>
<accession>A0A3B0Y5R2</accession>
<dbReference type="GO" id="GO:0004519">
    <property type="term" value="F:endonuclease activity"/>
    <property type="evidence" value="ECO:0007669"/>
    <property type="project" value="UniProtKB-KW"/>
</dbReference>